<evidence type="ECO:0000256" key="1">
    <source>
        <dbReference type="ARBA" id="ARBA00022723"/>
    </source>
</evidence>
<dbReference type="eggNOG" id="ENOG502RZ1W">
    <property type="taxonomic scope" value="Eukaryota"/>
</dbReference>
<feature type="domain" description="Phytocyanin" evidence="7">
    <location>
        <begin position="257"/>
        <end position="357"/>
    </location>
</feature>
<evidence type="ECO:0000256" key="2">
    <source>
        <dbReference type="ARBA" id="ARBA00023008"/>
    </source>
</evidence>
<evidence type="ECO:0000313" key="9">
    <source>
        <dbReference type="Proteomes" id="UP000026961"/>
    </source>
</evidence>
<reference evidence="8" key="1">
    <citation type="submission" date="2015-04" db="UniProtKB">
        <authorList>
            <consortium name="EnsemblPlants"/>
        </authorList>
    </citation>
    <scope>IDENTIFICATION</scope>
</reference>
<dbReference type="EnsemblPlants" id="OGLUM08G02390.1">
    <property type="protein sequence ID" value="OGLUM08G02390.1"/>
    <property type="gene ID" value="OGLUM08G02390"/>
</dbReference>
<feature type="chain" id="PRO_5002353890" description="Phytocyanin domain-containing protein" evidence="6">
    <location>
        <begin position="26"/>
        <end position="427"/>
    </location>
</feature>
<keyword evidence="5" id="KW-0472">Membrane</keyword>
<keyword evidence="2" id="KW-0186">Copper</keyword>
<sequence length="427" mass="42908">MAASARALLVMAVAAAAVLATTAMGATTYTVGAPAGSWDTRTNYAQWASAATFRAGDRLVFRYSPAAHDVVEVTKAGYDACSAASPIATFNSGDDTVPLAAVGTRYFICGFPGHCAAGMKLAVKVEAAAAAPGGSSTTPSPSPSPAALPPVNGGRPVTPSSSASKSGGVVESLVGLGVGAMAAVALAVRCRSTKETGACEGREKRTPGAVIFPFRGPRPESSLPRRRPLVTAPILARMALLAVVVVAAAAFSTASGASYGVGKPNGGWDLQTNYTSWASSIAFRLDDKLVFKYSAAAHDVVEVTKDGYLSCSASSPIAVHRTGEDAVELGRLGRRYFICGVPGHCDAGMKLEVRTLCSIPSPPPPGSDGDGNGTPGGICIDGSSPPTIISTPGVVSYGSAPGSSGSATTALAIMAAATVMLLSLIIV</sequence>
<dbReference type="FunFam" id="2.60.40.420:FF:000003">
    <property type="entry name" value="Blue copper"/>
    <property type="match status" value="2"/>
</dbReference>
<feature type="transmembrane region" description="Helical" evidence="5">
    <location>
        <begin position="234"/>
        <end position="254"/>
    </location>
</feature>
<keyword evidence="5" id="KW-1133">Transmembrane helix</keyword>
<name>A0A0E0AQL9_9ORYZ</name>
<dbReference type="Gene3D" id="2.60.40.420">
    <property type="entry name" value="Cupredoxins - blue copper proteins"/>
    <property type="match status" value="2"/>
</dbReference>
<dbReference type="GO" id="GO:0005886">
    <property type="term" value="C:plasma membrane"/>
    <property type="evidence" value="ECO:0007669"/>
    <property type="project" value="TreeGrafter"/>
</dbReference>
<dbReference type="PANTHER" id="PTHR33021:SF466">
    <property type="entry name" value="OS08G0138100 PROTEIN"/>
    <property type="match status" value="1"/>
</dbReference>
<dbReference type="Pfam" id="PF02298">
    <property type="entry name" value="Cu_bind_like"/>
    <property type="match status" value="2"/>
</dbReference>
<evidence type="ECO:0000313" key="8">
    <source>
        <dbReference type="EnsemblPlants" id="OGLUM08G02390.1"/>
    </source>
</evidence>
<dbReference type="PROSITE" id="PS00196">
    <property type="entry name" value="COPPER_BLUE"/>
    <property type="match status" value="2"/>
</dbReference>
<dbReference type="InterPro" id="IPR008972">
    <property type="entry name" value="Cupredoxin"/>
</dbReference>
<dbReference type="GO" id="GO:0009055">
    <property type="term" value="F:electron transfer activity"/>
    <property type="evidence" value="ECO:0007669"/>
    <property type="project" value="InterPro"/>
</dbReference>
<dbReference type="Proteomes" id="UP000026961">
    <property type="component" value="Chromosome 8"/>
</dbReference>
<feature type="transmembrane region" description="Helical" evidence="5">
    <location>
        <begin position="407"/>
        <end position="426"/>
    </location>
</feature>
<feature type="region of interest" description="Disordered" evidence="4">
    <location>
        <begin position="131"/>
        <end position="167"/>
    </location>
</feature>
<dbReference type="Gramene" id="OGLUM08G02390.1">
    <property type="protein sequence ID" value="OGLUM08G02390.1"/>
    <property type="gene ID" value="OGLUM08G02390"/>
</dbReference>
<feature type="signal peptide" evidence="6">
    <location>
        <begin position="1"/>
        <end position="25"/>
    </location>
</feature>
<keyword evidence="5" id="KW-0812">Transmembrane</keyword>
<dbReference type="AlphaFoldDB" id="A0A0E0AQL9"/>
<dbReference type="STRING" id="40148.A0A0E0AQL9"/>
<dbReference type="InterPro" id="IPR028871">
    <property type="entry name" value="BlueCu_1_BS"/>
</dbReference>
<dbReference type="InterPro" id="IPR003245">
    <property type="entry name" value="Phytocyanin_dom"/>
</dbReference>
<keyword evidence="3" id="KW-0325">Glycoprotein</keyword>
<evidence type="ECO:0000256" key="4">
    <source>
        <dbReference type="SAM" id="MobiDB-lite"/>
    </source>
</evidence>
<dbReference type="InterPro" id="IPR039391">
    <property type="entry name" value="Phytocyanin-like"/>
</dbReference>
<feature type="domain" description="Phytocyanin" evidence="7">
    <location>
        <begin position="27"/>
        <end position="127"/>
    </location>
</feature>
<protein>
    <recommendedName>
        <fullName evidence="7">Phytocyanin domain-containing protein</fullName>
    </recommendedName>
</protein>
<evidence type="ECO:0000259" key="7">
    <source>
        <dbReference type="PROSITE" id="PS51485"/>
    </source>
</evidence>
<dbReference type="SUPFAM" id="SSF49503">
    <property type="entry name" value="Cupredoxins"/>
    <property type="match status" value="2"/>
</dbReference>
<dbReference type="CDD" id="cd04216">
    <property type="entry name" value="Phytocyanin"/>
    <property type="match status" value="2"/>
</dbReference>
<accession>A0A0E0AQL9</accession>
<keyword evidence="1" id="KW-0479">Metal-binding</keyword>
<organism evidence="8">
    <name type="scientific">Oryza glumipatula</name>
    <dbReference type="NCBI Taxonomy" id="40148"/>
    <lineage>
        <taxon>Eukaryota</taxon>
        <taxon>Viridiplantae</taxon>
        <taxon>Streptophyta</taxon>
        <taxon>Embryophyta</taxon>
        <taxon>Tracheophyta</taxon>
        <taxon>Spermatophyta</taxon>
        <taxon>Magnoliopsida</taxon>
        <taxon>Liliopsida</taxon>
        <taxon>Poales</taxon>
        <taxon>Poaceae</taxon>
        <taxon>BOP clade</taxon>
        <taxon>Oryzoideae</taxon>
        <taxon>Oryzeae</taxon>
        <taxon>Oryzinae</taxon>
        <taxon>Oryza</taxon>
    </lineage>
</organism>
<keyword evidence="9" id="KW-1185">Reference proteome</keyword>
<keyword evidence="6" id="KW-0732">Signal</keyword>
<proteinExistence type="predicted"/>
<dbReference type="HOGENOM" id="CLU_058719_2_8_1"/>
<evidence type="ECO:0000256" key="6">
    <source>
        <dbReference type="SAM" id="SignalP"/>
    </source>
</evidence>
<evidence type="ECO:0000256" key="5">
    <source>
        <dbReference type="SAM" id="Phobius"/>
    </source>
</evidence>
<dbReference type="GO" id="GO:0046872">
    <property type="term" value="F:metal ion binding"/>
    <property type="evidence" value="ECO:0007669"/>
    <property type="project" value="UniProtKB-KW"/>
</dbReference>
<dbReference type="PROSITE" id="PS51485">
    <property type="entry name" value="PHYTOCYANIN"/>
    <property type="match status" value="2"/>
</dbReference>
<feature type="transmembrane region" description="Helical" evidence="5">
    <location>
        <begin position="169"/>
        <end position="188"/>
    </location>
</feature>
<reference evidence="8" key="2">
    <citation type="submission" date="2018-05" db="EMBL/GenBank/DDBJ databases">
        <title>OgluRS3 (Oryza glumaepatula Reference Sequence Version 3).</title>
        <authorList>
            <person name="Zhang J."/>
            <person name="Kudrna D."/>
            <person name="Lee S."/>
            <person name="Talag J."/>
            <person name="Welchert J."/>
            <person name="Wing R.A."/>
        </authorList>
    </citation>
    <scope>NUCLEOTIDE SEQUENCE [LARGE SCALE GENOMIC DNA]</scope>
</reference>
<dbReference type="PANTHER" id="PTHR33021">
    <property type="entry name" value="BLUE COPPER PROTEIN"/>
    <property type="match status" value="1"/>
</dbReference>
<evidence type="ECO:0000256" key="3">
    <source>
        <dbReference type="ARBA" id="ARBA00023180"/>
    </source>
</evidence>